<proteinExistence type="predicted"/>
<name>A0A183BYT0_GLOPA</name>
<evidence type="ECO:0000313" key="2">
    <source>
        <dbReference type="WBParaSite" id="GPLIN_000577000"/>
    </source>
</evidence>
<sequence length="37" mass="4544">GWPKFTPFESDFFHDDPLNIQEYDLEYDSDEDFELLE</sequence>
<reference evidence="2" key="2">
    <citation type="submission" date="2016-06" db="UniProtKB">
        <authorList>
            <consortium name="WormBaseParasite"/>
        </authorList>
    </citation>
    <scope>IDENTIFICATION</scope>
</reference>
<dbReference type="WBParaSite" id="GPLIN_000577000">
    <property type="protein sequence ID" value="GPLIN_000577000"/>
    <property type="gene ID" value="GPLIN_000577000"/>
</dbReference>
<organism evidence="1 2">
    <name type="scientific">Globodera pallida</name>
    <name type="common">Potato cyst nematode worm</name>
    <name type="synonym">Heterodera pallida</name>
    <dbReference type="NCBI Taxonomy" id="36090"/>
    <lineage>
        <taxon>Eukaryota</taxon>
        <taxon>Metazoa</taxon>
        <taxon>Ecdysozoa</taxon>
        <taxon>Nematoda</taxon>
        <taxon>Chromadorea</taxon>
        <taxon>Rhabditida</taxon>
        <taxon>Tylenchina</taxon>
        <taxon>Tylenchomorpha</taxon>
        <taxon>Tylenchoidea</taxon>
        <taxon>Heteroderidae</taxon>
        <taxon>Heteroderinae</taxon>
        <taxon>Globodera</taxon>
    </lineage>
</organism>
<protein>
    <submittedName>
        <fullName evidence="2">AGC-kinase C-terminal domain-containing protein</fullName>
    </submittedName>
</protein>
<keyword evidence="1" id="KW-1185">Reference proteome</keyword>
<dbReference type="AlphaFoldDB" id="A0A183BYT0"/>
<dbReference type="Proteomes" id="UP000050741">
    <property type="component" value="Unassembled WGS sequence"/>
</dbReference>
<evidence type="ECO:0000313" key="1">
    <source>
        <dbReference type="Proteomes" id="UP000050741"/>
    </source>
</evidence>
<accession>A0A183BYT0</accession>
<reference evidence="1" key="1">
    <citation type="submission" date="2014-05" db="EMBL/GenBank/DDBJ databases">
        <title>The genome and life-stage specific transcriptomes of Globodera pallida elucidate key aspects of plant parasitism by a cyst nematode.</title>
        <authorList>
            <person name="Cotton J.A."/>
            <person name="Lilley C.J."/>
            <person name="Jones L.M."/>
            <person name="Kikuchi T."/>
            <person name="Reid A.J."/>
            <person name="Thorpe P."/>
            <person name="Tsai I.J."/>
            <person name="Beasley H."/>
            <person name="Blok V."/>
            <person name="Cock P.J.A."/>
            <person name="Van den Akker S.E."/>
            <person name="Holroyd N."/>
            <person name="Hunt M."/>
            <person name="Mantelin S."/>
            <person name="Naghra H."/>
            <person name="Pain A."/>
            <person name="Palomares-Rius J.E."/>
            <person name="Zarowiecki M."/>
            <person name="Berriman M."/>
            <person name="Jones J.T."/>
            <person name="Urwin P.E."/>
        </authorList>
    </citation>
    <scope>NUCLEOTIDE SEQUENCE [LARGE SCALE GENOMIC DNA]</scope>
    <source>
        <strain evidence="1">Lindley</strain>
    </source>
</reference>